<keyword evidence="3" id="KW-1185">Reference proteome</keyword>
<dbReference type="Proteomes" id="UP001500711">
    <property type="component" value="Unassembled WGS sequence"/>
</dbReference>
<proteinExistence type="predicted"/>
<sequence>MTPGEWLADFEATTAELQRNAATFRRNPEMAAQTVTSEDKMLTVTVAPNGPCSISRSHRTRSSPRGSWRWCGG</sequence>
<evidence type="ECO:0008006" key="4">
    <source>
        <dbReference type="Google" id="ProtNLM"/>
    </source>
</evidence>
<comment type="caution">
    <text evidence="2">The sequence shown here is derived from an EMBL/GenBank/DDBJ whole genome shotgun (WGS) entry which is preliminary data.</text>
</comment>
<evidence type="ECO:0000313" key="2">
    <source>
        <dbReference type="EMBL" id="GAA3689246.1"/>
    </source>
</evidence>
<evidence type="ECO:0000313" key="3">
    <source>
        <dbReference type="Proteomes" id="UP001500711"/>
    </source>
</evidence>
<feature type="region of interest" description="Disordered" evidence="1">
    <location>
        <begin position="52"/>
        <end position="73"/>
    </location>
</feature>
<evidence type="ECO:0000256" key="1">
    <source>
        <dbReference type="SAM" id="MobiDB-lite"/>
    </source>
</evidence>
<organism evidence="2 3">
    <name type="scientific">Lentzea roselyniae</name>
    <dbReference type="NCBI Taxonomy" id="531940"/>
    <lineage>
        <taxon>Bacteria</taxon>
        <taxon>Bacillati</taxon>
        <taxon>Actinomycetota</taxon>
        <taxon>Actinomycetes</taxon>
        <taxon>Pseudonocardiales</taxon>
        <taxon>Pseudonocardiaceae</taxon>
        <taxon>Lentzea</taxon>
    </lineage>
</organism>
<dbReference type="EMBL" id="BAABBE010000079">
    <property type="protein sequence ID" value="GAA3689246.1"/>
    <property type="molecule type" value="Genomic_DNA"/>
</dbReference>
<accession>A0ABP7CJ66</accession>
<reference evidence="3" key="1">
    <citation type="journal article" date="2019" name="Int. J. Syst. Evol. Microbiol.">
        <title>The Global Catalogue of Microorganisms (GCM) 10K type strain sequencing project: providing services to taxonomists for standard genome sequencing and annotation.</title>
        <authorList>
            <consortium name="The Broad Institute Genomics Platform"/>
            <consortium name="The Broad Institute Genome Sequencing Center for Infectious Disease"/>
            <person name="Wu L."/>
            <person name="Ma J."/>
        </authorList>
    </citation>
    <scope>NUCLEOTIDE SEQUENCE [LARGE SCALE GENOMIC DNA]</scope>
    <source>
        <strain evidence="3">JCM 17494</strain>
    </source>
</reference>
<name>A0ABP7CJ66_9PSEU</name>
<protein>
    <recommendedName>
        <fullName evidence="4">YbaB/EbfC DNA-binding family protein</fullName>
    </recommendedName>
</protein>
<gene>
    <name evidence="2" type="ORF">GCM10022267_90050</name>
</gene>